<dbReference type="OMA" id="ICEVACI"/>
<evidence type="ECO:0000256" key="12">
    <source>
        <dbReference type="SAM" id="MobiDB-lite"/>
    </source>
</evidence>
<dbReference type="InterPro" id="IPR011009">
    <property type="entry name" value="Kinase-like_dom_sf"/>
</dbReference>
<dbReference type="FunFam" id="1.10.510.10:FF:000020">
    <property type="entry name" value="serine/threonine-protein kinase D6PK-like"/>
    <property type="match status" value="1"/>
</dbReference>
<dbReference type="FunFam" id="1.10.510.10:FF:000028">
    <property type="entry name" value="serine/threonine-protein kinase D6PK-like"/>
    <property type="match status" value="1"/>
</dbReference>
<dbReference type="Pfam" id="PF00069">
    <property type="entry name" value="Pkinase"/>
    <property type="match status" value="2"/>
</dbReference>
<keyword evidence="4" id="KW-0808">Transferase</keyword>
<dbReference type="EnsemblPlants" id="TraesCS6A02G242800.1">
    <property type="protein sequence ID" value="TraesCS6A02G242800.1"/>
    <property type="gene ID" value="TraesCS6A02G242800"/>
</dbReference>
<dbReference type="Gramene" id="TraesCS6A02G242800.1">
    <property type="protein sequence ID" value="TraesCS6A02G242800.1"/>
    <property type="gene ID" value="TraesCS6A02G242800"/>
</dbReference>
<accession>A0A3B6NQ20</accession>
<feature type="compositionally biased region" description="Basic and acidic residues" evidence="12">
    <location>
        <begin position="34"/>
        <end position="49"/>
    </location>
</feature>
<dbReference type="Gramene" id="TraesCAD_scaffold_006991_01G000300.1">
    <property type="protein sequence ID" value="TraesCAD_scaffold_006991_01G000300.1"/>
    <property type="gene ID" value="TraesCAD_scaffold_006991_01G000300"/>
</dbReference>
<dbReference type="PROSITE" id="PS00108">
    <property type="entry name" value="PROTEIN_KINASE_ST"/>
    <property type="match status" value="1"/>
</dbReference>
<dbReference type="Gramene" id="TraesKAR6A01G0279390.1">
    <property type="protein sequence ID" value="cds.TraesKAR6A01G0279390.1"/>
    <property type="gene ID" value="TraesKAR6A01G0279390"/>
</dbReference>
<evidence type="ECO:0000256" key="1">
    <source>
        <dbReference type="ARBA" id="ARBA00009903"/>
    </source>
</evidence>
<dbReference type="RefSeq" id="XP_044403684.1">
    <property type="nucleotide sequence ID" value="XM_044547749.1"/>
</dbReference>
<dbReference type="Gramene" id="TraesPARA_EIv1.0_1952200.2">
    <property type="protein sequence ID" value="TraesPARA_EIv1.0_1952200.2.CDS"/>
    <property type="gene ID" value="TraesPARA_EIv1.0_1952200"/>
</dbReference>
<proteinExistence type="inferred from homology"/>
<dbReference type="GO" id="GO:0005524">
    <property type="term" value="F:ATP binding"/>
    <property type="evidence" value="ECO:0007669"/>
    <property type="project" value="UniProtKB-KW"/>
</dbReference>
<comment type="catalytic activity">
    <reaction evidence="9">
        <text>L-seryl-[protein] + ATP = O-phospho-L-seryl-[protein] + ADP + H(+)</text>
        <dbReference type="Rhea" id="RHEA:17989"/>
        <dbReference type="Rhea" id="RHEA-COMP:9863"/>
        <dbReference type="Rhea" id="RHEA-COMP:11604"/>
        <dbReference type="ChEBI" id="CHEBI:15378"/>
        <dbReference type="ChEBI" id="CHEBI:29999"/>
        <dbReference type="ChEBI" id="CHEBI:30616"/>
        <dbReference type="ChEBI" id="CHEBI:83421"/>
        <dbReference type="ChEBI" id="CHEBI:456216"/>
        <dbReference type="EC" id="2.7.11.1"/>
    </reaction>
</comment>
<dbReference type="PROSITE" id="PS50011">
    <property type="entry name" value="PROTEIN_KINASE_DOM"/>
    <property type="match status" value="1"/>
</dbReference>
<dbReference type="FunFam" id="3.30.200.20:FF:000032">
    <property type="entry name" value="Serine/threonine-protein kinase D6PK-like"/>
    <property type="match status" value="1"/>
</dbReference>
<evidence type="ECO:0000256" key="3">
    <source>
        <dbReference type="ARBA" id="ARBA00022527"/>
    </source>
</evidence>
<reference evidence="14" key="1">
    <citation type="submission" date="2018-08" db="EMBL/GenBank/DDBJ databases">
        <authorList>
            <person name="Rossello M."/>
        </authorList>
    </citation>
    <scope>NUCLEOTIDE SEQUENCE [LARGE SCALE GENOMIC DNA]</scope>
    <source>
        <strain evidence="14">cv. Chinese Spring</strain>
    </source>
</reference>
<keyword evidence="6" id="KW-0418">Kinase</keyword>
<dbReference type="Gramene" id="TraesLAC6A03G03310450.1">
    <property type="protein sequence ID" value="TraesLAC6A03G03310450.1"/>
    <property type="gene ID" value="TraesLAC6A03G03310450"/>
</dbReference>
<dbReference type="GO" id="GO:0004674">
    <property type="term" value="F:protein serine/threonine kinase activity"/>
    <property type="evidence" value="ECO:0000318"/>
    <property type="project" value="GO_Central"/>
</dbReference>
<dbReference type="InterPro" id="IPR008271">
    <property type="entry name" value="Ser/Thr_kinase_AS"/>
</dbReference>
<comment type="similarity">
    <text evidence="1">Belongs to the protein kinase superfamily. AGC Ser/Thr protein kinase family.</text>
</comment>
<sequence length="652" mass="70163">MEVVDKIAGPEGPWVATARQPNNSELPASVVIDAAREGEGTEQPDEKDPSAQGGESFRFRGEESSGEGGRSSFSGASHPPEPIDVDVMSTVYVSVDEEKTGPPGCLLRGPSAKAPSMEDISVHAADLEPNVVALVEEMKVPGAPVPEPPGEAVPSTQSSEEKDRTGDSAGATRIRNSCTSTRRSGSVAGEPAVTAGRTQDSAKGSFRGSSTESIKTSGSQASDSSDDSGRSNSVTGAASKPHKGNDPRWRAILAVRARGGALGMSHFRLLRRLGCGDIGSVYLSELSGTGCHFAMKVMDKASLAGRRKLSRARTEREILQLLDHPFLPTLYAHLETDRFSCLLMEFCPGGDLHALRQRQPRKHFSEYAARFYAAEVLLALEYLHMLGVVYRDLKPENVLVRDDGHIMLSDFDLSLQQCAVSPTLVRAPACDSDPRRAGGAFCVRPSGCMEPSAACVQPACFMPRLFGQRSRRRRRCSEPGQGVPELVAEPTAARSMSFVGTHEYLAPEIIKGEGHGSAVDWWTLGVFLHELLYGRTPFKGAGNRATLFNVVGQQLRFPESPPTSHAARDLVRGLLVKEPQQRLGVKRGAAEIKQHPFFQGVNWALIRCSTPPEVPKPVEAEPPAKCGATQQPTVIGAAEVKSGGKFLDFEFF</sequence>
<dbReference type="SMR" id="A0A3B6NQ20"/>
<evidence type="ECO:0000256" key="8">
    <source>
        <dbReference type="ARBA" id="ARBA00047899"/>
    </source>
</evidence>
<gene>
    <name evidence="14" type="primary">LOC123127889</name>
</gene>
<feature type="region of interest" description="Disordered" evidence="12">
    <location>
        <begin position="138"/>
        <end position="246"/>
    </location>
</feature>
<feature type="domain" description="Protein kinase" evidence="13">
    <location>
        <begin position="267"/>
        <end position="598"/>
    </location>
</feature>
<dbReference type="Proteomes" id="UP000019116">
    <property type="component" value="Chromosome 6A"/>
</dbReference>
<dbReference type="GO" id="GO:0005634">
    <property type="term" value="C:nucleus"/>
    <property type="evidence" value="ECO:0000318"/>
    <property type="project" value="GO_Central"/>
</dbReference>
<dbReference type="SUPFAM" id="SSF56112">
    <property type="entry name" value="Protein kinase-like (PK-like)"/>
    <property type="match status" value="1"/>
</dbReference>
<dbReference type="AlphaFoldDB" id="A0A3B6NQ20"/>
<organism evidence="14">
    <name type="scientific">Triticum aestivum</name>
    <name type="common">Wheat</name>
    <dbReference type="NCBI Taxonomy" id="4565"/>
    <lineage>
        <taxon>Eukaryota</taxon>
        <taxon>Viridiplantae</taxon>
        <taxon>Streptophyta</taxon>
        <taxon>Embryophyta</taxon>
        <taxon>Tracheophyta</taxon>
        <taxon>Spermatophyta</taxon>
        <taxon>Magnoliopsida</taxon>
        <taxon>Liliopsida</taxon>
        <taxon>Poales</taxon>
        <taxon>Poaceae</taxon>
        <taxon>BOP clade</taxon>
        <taxon>Pooideae</taxon>
        <taxon>Triticodae</taxon>
        <taxon>Triticeae</taxon>
        <taxon>Triticinae</taxon>
        <taxon>Triticum</taxon>
    </lineage>
</organism>
<evidence type="ECO:0000256" key="10">
    <source>
        <dbReference type="ARBA" id="ARBA00053984"/>
    </source>
</evidence>
<evidence type="ECO:0000259" key="13">
    <source>
        <dbReference type="PROSITE" id="PS50011"/>
    </source>
</evidence>
<dbReference type="EC" id="2.7.11.1" evidence="2"/>
<keyword evidence="7" id="KW-0067">ATP-binding</keyword>
<evidence type="ECO:0000256" key="9">
    <source>
        <dbReference type="ARBA" id="ARBA00048679"/>
    </source>
</evidence>
<dbReference type="PANTHER" id="PTHR45637">
    <property type="entry name" value="FLIPPASE KINASE 1-RELATED"/>
    <property type="match status" value="1"/>
</dbReference>
<keyword evidence="15" id="KW-1185">Reference proteome</keyword>
<dbReference type="SMART" id="SM00220">
    <property type="entry name" value="S_TKc"/>
    <property type="match status" value="1"/>
</dbReference>
<evidence type="ECO:0000256" key="4">
    <source>
        <dbReference type="ARBA" id="ARBA00022679"/>
    </source>
</evidence>
<dbReference type="Gene3D" id="1.10.510.10">
    <property type="entry name" value="Transferase(Phosphotransferase) domain 1"/>
    <property type="match status" value="1"/>
</dbReference>
<dbReference type="CDD" id="cd05574">
    <property type="entry name" value="STKc_phototropin_like"/>
    <property type="match status" value="1"/>
</dbReference>
<dbReference type="GO" id="GO:0005886">
    <property type="term" value="C:plasma membrane"/>
    <property type="evidence" value="ECO:0000318"/>
    <property type="project" value="GO_Central"/>
</dbReference>
<dbReference type="Gramene" id="TraesPARA_EIv1.0_1952200.1">
    <property type="protein sequence ID" value="TraesPARA_EIv1.0_1952200.1.CDS"/>
    <property type="gene ID" value="TraesPARA_EIv1.0_1952200"/>
</dbReference>
<dbReference type="STRING" id="4565.A0A3B6NQ20"/>
<dbReference type="Gene3D" id="3.30.200.20">
    <property type="entry name" value="Phosphorylase Kinase, domain 1"/>
    <property type="match status" value="1"/>
</dbReference>
<dbReference type="InterPro" id="IPR000719">
    <property type="entry name" value="Prot_kinase_dom"/>
</dbReference>
<evidence type="ECO:0000256" key="7">
    <source>
        <dbReference type="ARBA" id="ARBA00022840"/>
    </source>
</evidence>
<keyword evidence="5" id="KW-0547">Nucleotide-binding</keyword>
<dbReference type="OrthoDB" id="646988at2759"/>
<evidence type="ECO:0000256" key="11">
    <source>
        <dbReference type="ARBA" id="ARBA00074231"/>
    </source>
</evidence>
<evidence type="ECO:0000256" key="2">
    <source>
        <dbReference type="ARBA" id="ARBA00012513"/>
    </source>
</evidence>
<dbReference type="GO" id="GO:0005737">
    <property type="term" value="C:cytoplasm"/>
    <property type="evidence" value="ECO:0000318"/>
    <property type="project" value="GO_Central"/>
</dbReference>
<reference evidence="14" key="2">
    <citation type="submission" date="2018-10" db="UniProtKB">
        <authorList>
            <consortium name="EnsemblPlants"/>
        </authorList>
    </citation>
    <scope>IDENTIFICATION</scope>
</reference>
<feature type="compositionally biased region" description="Polar residues" evidence="12">
    <location>
        <begin position="196"/>
        <end position="216"/>
    </location>
</feature>
<protein>
    <recommendedName>
        <fullName evidence="11">Protein kinase G11A</fullName>
        <ecNumber evidence="2">2.7.11.1</ecNumber>
    </recommendedName>
</protein>
<evidence type="ECO:0000256" key="6">
    <source>
        <dbReference type="ARBA" id="ARBA00022777"/>
    </source>
</evidence>
<comment type="catalytic activity">
    <reaction evidence="8">
        <text>L-threonyl-[protein] + ATP = O-phospho-L-threonyl-[protein] + ADP + H(+)</text>
        <dbReference type="Rhea" id="RHEA:46608"/>
        <dbReference type="Rhea" id="RHEA-COMP:11060"/>
        <dbReference type="Rhea" id="RHEA-COMP:11605"/>
        <dbReference type="ChEBI" id="CHEBI:15378"/>
        <dbReference type="ChEBI" id="CHEBI:30013"/>
        <dbReference type="ChEBI" id="CHEBI:30616"/>
        <dbReference type="ChEBI" id="CHEBI:61977"/>
        <dbReference type="ChEBI" id="CHEBI:456216"/>
        <dbReference type="EC" id="2.7.11.1"/>
    </reaction>
</comment>
<evidence type="ECO:0000313" key="15">
    <source>
        <dbReference type="Proteomes" id="UP000019116"/>
    </source>
</evidence>
<name>A0A3B6NQ20_WHEAT</name>
<feature type="region of interest" description="Disordered" evidence="12">
    <location>
        <begin position="1"/>
        <end position="87"/>
    </location>
</feature>
<feature type="compositionally biased region" description="Polar residues" evidence="12">
    <location>
        <begin position="174"/>
        <end position="184"/>
    </location>
</feature>
<dbReference type="Gramene" id="TraesNOR6A03G03387400.1">
    <property type="protein sequence ID" value="TraesNOR6A03G03387400.1"/>
    <property type="gene ID" value="TraesNOR6A03G03387400"/>
</dbReference>
<dbReference type="RefSeq" id="XP_044403683.1">
    <property type="nucleotide sequence ID" value="XM_044547748.1"/>
</dbReference>
<dbReference type="PaxDb" id="4565-Traes_6AL_7D486C4F3.2"/>
<evidence type="ECO:0000313" key="14">
    <source>
        <dbReference type="EnsemblPlants" id="TraesCS6A02G242800.1"/>
    </source>
</evidence>
<evidence type="ECO:0000256" key="5">
    <source>
        <dbReference type="ARBA" id="ARBA00022741"/>
    </source>
</evidence>
<keyword evidence="3" id="KW-0723">Serine/threonine-protein kinase</keyword>
<dbReference type="GeneID" id="123127889"/>
<comment type="function">
    <text evidence="10">May play a role in the regulation of metabolism and signal transduction processes.</text>
</comment>
<dbReference type="Gramene" id="TraesCS6A03G0662500.1">
    <property type="protein sequence ID" value="TraesCS6A03G0662500.1.CDS"/>
    <property type="gene ID" value="TraesCS6A03G0662500"/>
</dbReference>